<proteinExistence type="predicted"/>
<sequence>MSGQQSWSKTFDFDPAGFADNLVHDIRPNFGPADLLQHRTRDLSQRSPL</sequence>
<evidence type="ECO:0000313" key="2">
    <source>
        <dbReference type="Proteomes" id="UP000236161"/>
    </source>
</evidence>
<keyword evidence="2" id="KW-1185">Reference proteome</keyword>
<name>A0A2I0ALH9_9ASPA</name>
<protein>
    <submittedName>
        <fullName evidence="1">Uncharacterized protein</fullName>
    </submittedName>
</protein>
<reference evidence="1 2" key="1">
    <citation type="journal article" date="2017" name="Nature">
        <title>The Apostasia genome and the evolution of orchids.</title>
        <authorList>
            <person name="Zhang G.Q."/>
            <person name="Liu K.W."/>
            <person name="Li Z."/>
            <person name="Lohaus R."/>
            <person name="Hsiao Y.Y."/>
            <person name="Niu S.C."/>
            <person name="Wang J.Y."/>
            <person name="Lin Y.C."/>
            <person name="Xu Q."/>
            <person name="Chen L.J."/>
            <person name="Yoshida K."/>
            <person name="Fujiwara S."/>
            <person name="Wang Z.W."/>
            <person name="Zhang Y.Q."/>
            <person name="Mitsuda N."/>
            <person name="Wang M."/>
            <person name="Liu G.H."/>
            <person name="Pecoraro L."/>
            <person name="Huang H.X."/>
            <person name="Xiao X.J."/>
            <person name="Lin M."/>
            <person name="Wu X.Y."/>
            <person name="Wu W.L."/>
            <person name="Chen Y.Y."/>
            <person name="Chang S.B."/>
            <person name="Sakamoto S."/>
            <person name="Ohme-Takagi M."/>
            <person name="Yagi M."/>
            <person name="Zeng S.J."/>
            <person name="Shen C.Y."/>
            <person name="Yeh C.M."/>
            <person name="Luo Y.B."/>
            <person name="Tsai W.C."/>
            <person name="Van de Peer Y."/>
            <person name="Liu Z.J."/>
        </authorList>
    </citation>
    <scope>NUCLEOTIDE SEQUENCE [LARGE SCALE GENOMIC DNA]</scope>
    <source>
        <strain evidence="2">cv. Shenzhen</strain>
        <tissue evidence="1">Stem</tissue>
    </source>
</reference>
<evidence type="ECO:0000313" key="1">
    <source>
        <dbReference type="EMBL" id="PKA56365.1"/>
    </source>
</evidence>
<dbReference type="AlphaFoldDB" id="A0A2I0ALH9"/>
<gene>
    <name evidence="1" type="ORF">AXF42_Ash014868</name>
</gene>
<organism evidence="1 2">
    <name type="scientific">Apostasia shenzhenica</name>
    <dbReference type="NCBI Taxonomy" id="1088818"/>
    <lineage>
        <taxon>Eukaryota</taxon>
        <taxon>Viridiplantae</taxon>
        <taxon>Streptophyta</taxon>
        <taxon>Embryophyta</taxon>
        <taxon>Tracheophyta</taxon>
        <taxon>Spermatophyta</taxon>
        <taxon>Magnoliopsida</taxon>
        <taxon>Liliopsida</taxon>
        <taxon>Asparagales</taxon>
        <taxon>Orchidaceae</taxon>
        <taxon>Apostasioideae</taxon>
        <taxon>Apostasia</taxon>
    </lineage>
</organism>
<dbReference type="EMBL" id="KZ451973">
    <property type="protein sequence ID" value="PKA56365.1"/>
    <property type="molecule type" value="Genomic_DNA"/>
</dbReference>
<accession>A0A2I0ALH9</accession>
<dbReference type="Proteomes" id="UP000236161">
    <property type="component" value="Unassembled WGS sequence"/>
</dbReference>